<keyword evidence="2" id="KW-1185">Reference proteome</keyword>
<evidence type="ECO:0008006" key="3">
    <source>
        <dbReference type="Google" id="ProtNLM"/>
    </source>
</evidence>
<dbReference type="EMBL" id="CP003344">
    <property type="protein sequence ID" value="AGA68555.1"/>
    <property type="molecule type" value="Genomic_DNA"/>
</dbReference>
<dbReference type="KEGG" id="ddl:Desdi_1038"/>
<dbReference type="OrthoDB" id="1809657at2"/>
<dbReference type="Proteomes" id="UP000010797">
    <property type="component" value="Chromosome"/>
</dbReference>
<dbReference type="HOGENOM" id="CLU_1472931_0_0_9"/>
<sequence>MNRNIWGFSVVLASLFLLGHWIPEFSTTSNLVSPAQSVLASTVSNAINPAERKEMESLALGFTKVYYTYTLDNYLQEGQSLLPLLTKNYQETYRTSLEKSYTAAKAVQAESSVVSAFIMGIEKTAPDTGVIKMQFKAKVLTHEIETLNRYSTTLELKNEDGAWRINDILEEDPVAFSNLRSLL</sequence>
<evidence type="ECO:0000313" key="2">
    <source>
        <dbReference type="Proteomes" id="UP000010797"/>
    </source>
</evidence>
<gene>
    <name evidence="1" type="ordered locus">Desdi_1038</name>
</gene>
<accession>L0F6B6</accession>
<organism evidence="1 2">
    <name type="scientific">Desulfitobacterium dichloroeliminans (strain LMG P-21439 / DCA1)</name>
    <dbReference type="NCBI Taxonomy" id="871963"/>
    <lineage>
        <taxon>Bacteria</taxon>
        <taxon>Bacillati</taxon>
        <taxon>Bacillota</taxon>
        <taxon>Clostridia</taxon>
        <taxon>Eubacteriales</taxon>
        <taxon>Desulfitobacteriaceae</taxon>
        <taxon>Desulfitobacterium</taxon>
    </lineage>
</organism>
<reference evidence="2" key="1">
    <citation type="submission" date="2012-02" db="EMBL/GenBank/DDBJ databases">
        <title>Complete sequence of Desulfitobacterium dichloroeliminans LMG P-21439.</title>
        <authorList>
            <person name="Lucas S."/>
            <person name="Han J."/>
            <person name="Lapidus A."/>
            <person name="Cheng J.-F."/>
            <person name="Goodwin L."/>
            <person name="Pitluck S."/>
            <person name="Peters L."/>
            <person name="Ovchinnikova G."/>
            <person name="Teshima H."/>
            <person name="Detter J.C."/>
            <person name="Han C."/>
            <person name="Tapia R."/>
            <person name="Land M."/>
            <person name="Hauser L."/>
            <person name="Kyrpides N."/>
            <person name="Ivanova N."/>
            <person name="Pagani I."/>
            <person name="Kruse T."/>
            <person name="de Vos W.M."/>
            <person name="Boon N."/>
            <person name="Smidt H."/>
            <person name="Woyke T."/>
        </authorList>
    </citation>
    <scope>NUCLEOTIDE SEQUENCE [LARGE SCALE GENOMIC DNA]</scope>
    <source>
        <strain evidence="2">LMG P-21439 / DCA1</strain>
    </source>
</reference>
<proteinExistence type="predicted"/>
<name>L0F6B6_DESDL</name>
<dbReference type="AlphaFoldDB" id="L0F6B6"/>
<evidence type="ECO:0000313" key="1">
    <source>
        <dbReference type="EMBL" id="AGA68555.1"/>
    </source>
</evidence>
<dbReference type="RefSeq" id="WP_015261551.1">
    <property type="nucleotide sequence ID" value="NC_019903.1"/>
</dbReference>
<protein>
    <recommendedName>
        <fullName evidence="3">DUF3828 domain-containing protein</fullName>
    </recommendedName>
</protein>